<dbReference type="EMBL" id="JANBVN010000044">
    <property type="protein sequence ID" value="KAJ9157135.1"/>
    <property type="molecule type" value="Genomic_DNA"/>
</dbReference>
<evidence type="ECO:0000256" key="1">
    <source>
        <dbReference type="SAM" id="MobiDB-lite"/>
    </source>
</evidence>
<evidence type="ECO:0000313" key="3">
    <source>
        <dbReference type="Proteomes" id="UP001174691"/>
    </source>
</evidence>
<evidence type="ECO:0000313" key="2">
    <source>
        <dbReference type="EMBL" id="KAJ9157135.1"/>
    </source>
</evidence>
<name>A0AA38W0E4_9PEZI</name>
<dbReference type="InterPro" id="IPR036188">
    <property type="entry name" value="FAD/NAD-bd_sf"/>
</dbReference>
<protein>
    <submittedName>
        <fullName evidence="2">FAD binding domain protein</fullName>
    </submittedName>
</protein>
<keyword evidence="3" id="KW-1185">Reference proteome</keyword>
<dbReference type="SUPFAM" id="SSF51905">
    <property type="entry name" value="FAD/NAD(P)-binding domain"/>
    <property type="match status" value="1"/>
</dbReference>
<gene>
    <name evidence="2" type="ORF">NKR19_g3770</name>
</gene>
<dbReference type="Gene3D" id="3.50.50.60">
    <property type="entry name" value="FAD/NAD(P)-binding domain"/>
    <property type="match status" value="2"/>
</dbReference>
<comment type="caution">
    <text evidence="2">The sequence shown here is derived from an EMBL/GenBank/DDBJ whole genome shotgun (WGS) entry which is preliminary data.</text>
</comment>
<accession>A0AA38W0E4</accession>
<feature type="region of interest" description="Disordered" evidence="1">
    <location>
        <begin position="154"/>
        <end position="181"/>
    </location>
</feature>
<proteinExistence type="predicted"/>
<dbReference type="AlphaFoldDB" id="A0AA38W0E4"/>
<sequence>MNEDAAKEGPDTELTDDVLDVIIVGAGPCGLAVAARLNEPVPAAVFTDEEHRRYQWLGAHGSKVVLKHLRSGRTMPHTREAKPKYRIAVLDATANSWMARWNNRFQTLDIPQLRSPLPWHLDPKDLDSLRGFAHKQGRCCELVEIKGCVGKELSKHAKKRRQSGRGKAAGPSQNAEINERERNDYYTASRDLFESHCAFVQEDYKLSEGLVHHETVTDITFHPDWSAARGDEKLFAVTTNKGYRYARAVVLAVGPNYKPSFPDVAIELPRSLQLPIGGGLTSAQISDLAIRRGVTNVYHIMRGPCRVKQFDLDLTWMSKYRNPRLAQFWSADTDVERLDLIKDARGGGSLTPIFYKKLMQHKAAGRLYHHCFTTLTSVKFNPPLEPEKDHAGYWQVKTDPPIADLPLMDYIYFATGMPPDVRSFPCLQSISSQCPINHVGGLPCLTDQLRWRDNVPLFVTGALAGLRRKGKLN</sequence>
<dbReference type="PANTHER" id="PTHR38663:SF1">
    <property type="entry name" value="L-ORNITHINE N(5)-MONOOXYGENASE"/>
    <property type="match status" value="1"/>
</dbReference>
<organism evidence="2 3">
    <name type="scientific">Coniochaeta hoffmannii</name>
    <dbReference type="NCBI Taxonomy" id="91930"/>
    <lineage>
        <taxon>Eukaryota</taxon>
        <taxon>Fungi</taxon>
        <taxon>Dikarya</taxon>
        <taxon>Ascomycota</taxon>
        <taxon>Pezizomycotina</taxon>
        <taxon>Sordariomycetes</taxon>
        <taxon>Sordariomycetidae</taxon>
        <taxon>Coniochaetales</taxon>
        <taxon>Coniochaetaceae</taxon>
        <taxon>Coniochaeta</taxon>
    </lineage>
</organism>
<dbReference type="PANTHER" id="PTHR38663">
    <property type="match status" value="1"/>
</dbReference>
<dbReference type="Proteomes" id="UP001174691">
    <property type="component" value="Unassembled WGS sequence"/>
</dbReference>
<reference evidence="2" key="1">
    <citation type="submission" date="2022-07" db="EMBL/GenBank/DDBJ databases">
        <title>Fungi with potential for degradation of polypropylene.</title>
        <authorList>
            <person name="Gostincar C."/>
        </authorList>
    </citation>
    <scope>NUCLEOTIDE SEQUENCE</scope>
    <source>
        <strain evidence="2">EXF-13287</strain>
    </source>
</reference>